<dbReference type="EMBL" id="JAACJL010000057">
    <property type="protein sequence ID" value="KAF4612389.1"/>
    <property type="molecule type" value="Genomic_DNA"/>
</dbReference>
<feature type="chain" id="PRO_5034473166" evidence="1">
    <location>
        <begin position="27"/>
        <end position="190"/>
    </location>
</feature>
<evidence type="ECO:0000313" key="3">
    <source>
        <dbReference type="Proteomes" id="UP000521872"/>
    </source>
</evidence>
<keyword evidence="1" id="KW-0732">Signal</keyword>
<evidence type="ECO:0000313" key="2">
    <source>
        <dbReference type="EMBL" id="KAF4612389.1"/>
    </source>
</evidence>
<feature type="signal peptide" evidence="1">
    <location>
        <begin position="1"/>
        <end position="26"/>
    </location>
</feature>
<keyword evidence="3" id="KW-1185">Reference proteome</keyword>
<accession>A0A8H4VLM5</accession>
<reference evidence="2 3" key="1">
    <citation type="submission" date="2019-12" db="EMBL/GenBank/DDBJ databases">
        <authorList>
            <person name="Floudas D."/>
            <person name="Bentzer J."/>
            <person name="Ahren D."/>
            <person name="Johansson T."/>
            <person name="Persson P."/>
            <person name="Tunlid A."/>
        </authorList>
    </citation>
    <scope>NUCLEOTIDE SEQUENCE [LARGE SCALE GENOMIC DNA]</scope>
    <source>
        <strain evidence="2 3">CBS 102.39</strain>
    </source>
</reference>
<gene>
    <name evidence="2" type="ORF">D9613_003562</name>
</gene>
<dbReference type="Proteomes" id="UP000521872">
    <property type="component" value="Unassembled WGS sequence"/>
</dbReference>
<sequence length="190" mass="21696">MSIAARSSSLLDLIIATTQFLLVANTVEYRYRLSQINHAELLMVNNLIQSLQQHVSYLNAEWVIDGHRQNTLHRNAKTMTCMNPLHRSSRNILIERVIAYRSIVKDLRGTLKNLDNGEHSQPYVSFSAVPAGALRPRLSRPLLPAAHAHNRYKPSGTMSIDSRCRFAKAMSRREEDDSVRFSRELLLLVF</sequence>
<evidence type="ECO:0000256" key="1">
    <source>
        <dbReference type="SAM" id="SignalP"/>
    </source>
</evidence>
<protein>
    <submittedName>
        <fullName evidence="2">Uncharacterized protein</fullName>
    </submittedName>
</protein>
<proteinExistence type="predicted"/>
<dbReference type="AlphaFoldDB" id="A0A8H4VLM5"/>
<comment type="caution">
    <text evidence="2">The sequence shown here is derived from an EMBL/GenBank/DDBJ whole genome shotgun (WGS) entry which is preliminary data.</text>
</comment>
<name>A0A8H4VLM5_9AGAR</name>
<organism evidence="2 3">
    <name type="scientific">Agrocybe pediades</name>
    <dbReference type="NCBI Taxonomy" id="84607"/>
    <lineage>
        <taxon>Eukaryota</taxon>
        <taxon>Fungi</taxon>
        <taxon>Dikarya</taxon>
        <taxon>Basidiomycota</taxon>
        <taxon>Agaricomycotina</taxon>
        <taxon>Agaricomycetes</taxon>
        <taxon>Agaricomycetidae</taxon>
        <taxon>Agaricales</taxon>
        <taxon>Agaricineae</taxon>
        <taxon>Strophariaceae</taxon>
        <taxon>Agrocybe</taxon>
    </lineage>
</organism>